<protein>
    <submittedName>
        <fullName evidence="1">Uncharacterized protein</fullName>
    </submittedName>
</protein>
<name>A0ABQ4F1B3_9ACTN</name>
<dbReference type="Proteomes" id="UP000621500">
    <property type="component" value="Unassembled WGS sequence"/>
</dbReference>
<sequence length="93" mass="10120">MLARRNDAPGQRAGPVRPTFRHHLAAAHLAGLRAGCADEGVPITLGTDWAGGPNDRPRNHRVTVHSDGVLLRCATRPTHHLVLPVPTRTQIWC</sequence>
<evidence type="ECO:0000313" key="1">
    <source>
        <dbReference type="EMBL" id="GIH00706.1"/>
    </source>
</evidence>
<proteinExistence type="predicted"/>
<keyword evidence="2" id="KW-1185">Reference proteome</keyword>
<accession>A0ABQ4F1B3</accession>
<comment type="caution">
    <text evidence="1">The sequence shown here is derived from an EMBL/GenBank/DDBJ whole genome shotgun (WGS) entry which is preliminary data.</text>
</comment>
<evidence type="ECO:0000313" key="2">
    <source>
        <dbReference type="Proteomes" id="UP000621500"/>
    </source>
</evidence>
<reference evidence="1 2" key="1">
    <citation type="submission" date="2021-01" db="EMBL/GenBank/DDBJ databases">
        <title>Whole genome shotgun sequence of Plantactinospora mayteni NBRC 109088.</title>
        <authorList>
            <person name="Komaki H."/>
            <person name="Tamura T."/>
        </authorList>
    </citation>
    <scope>NUCLEOTIDE SEQUENCE [LARGE SCALE GENOMIC DNA]</scope>
    <source>
        <strain evidence="1 2">NBRC 109088</strain>
    </source>
</reference>
<dbReference type="EMBL" id="BONX01000057">
    <property type="protein sequence ID" value="GIH00706.1"/>
    <property type="molecule type" value="Genomic_DNA"/>
</dbReference>
<gene>
    <name evidence="1" type="ORF">Pma05_72780</name>
</gene>
<organism evidence="1 2">
    <name type="scientific">Plantactinospora mayteni</name>
    <dbReference type="NCBI Taxonomy" id="566021"/>
    <lineage>
        <taxon>Bacteria</taxon>
        <taxon>Bacillati</taxon>
        <taxon>Actinomycetota</taxon>
        <taxon>Actinomycetes</taxon>
        <taxon>Micromonosporales</taxon>
        <taxon>Micromonosporaceae</taxon>
        <taxon>Plantactinospora</taxon>
    </lineage>
</organism>